<evidence type="ECO:0000313" key="1">
    <source>
        <dbReference type="EMBL" id="JAH59900.1"/>
    </source>
</evidence>
<reference evidence="1" key="1">
    <citation type="submission" date="2014-11" db="EMBL/GenBank/DDBJ databases">
        <authorList>
            <person name="Amaro Gonzalez C."/>
        </authorList>
    </citation>
    <scope>NUCLEOTIDE SEQUENCE</scope>
</reference>
<dbReference type="AlphaFoldDB" id="A0A0E9U415"/>
<name>A0A0E9U415_ANGAN</name>
<accession>A0A0E9U415</accession>
<dbReference type="EMBL" id="GBXM01048677">
    <property type="protein sequence ID" value="JAH59900.1"/>
    <property type="molecule type" value="Transcribed_RNA"/>
</dbReference>
<reference evidence="1" key="2">
    <citation type="journal article" date="2015" name="Fish Shellfish Immunol.">
        <title>Early steps in the European eel (Anguilla anguilla)-Vibrio vulnificus interaction in the gills: Role of the RtxA13 toxin.</title>
        <authorList>
            <person name="Callol A."/>
            <person name="Pajuelo D."/>
            <person name="Ebbesson L."/>
            <person name="Teles M."/>
            <person name="MacKenzie S."/>
            <person name="Amaro C."/>
        </authorList>
    </citation>
    <scope>NUCLEOTIDE SEQUENCE</scope>
</reference>
<protein>
    <submittedName>
        <fullName evidence="1">Uncharacterized protein</fullName>
    </submittedName>
</protein>
<organism evidence="1">
    <name type="scientific">Anguilla anguilla</name>
    <name type="common">European freshwater eel</name>
    <name type="synonym">Muraena anguilla</name>
    <dbReference type="NCBI Taxonomy" id="7936"/>
    <lineage>
        <taxon>Eukaryota</taxon>
        <taxon>Metazoa</taxon>
        <taxon>Chordata</taxon>
        <taxon>Craniata</taxon>
        <taxon>Vertebrata</taxon>
        <taxon>Euteleostomi</taxon>
        <taxon>Actinopterygii</taxon>
        <taxon>Neopterygii</taxon>
        <taxon>Teleostei</taxon>
        <taxon>Anguilliformes</taxon>
        <taxon>Anguillidae</taxon>
        <taxon>Anguilla</taxon>
    </lineage>
</organism>
<sequence length="27" mass="2923">MTDIMVSDFGRLAGILFSPCNPFVGCM</sequence>
<proteinExistence type="predicted"/>